<dbReference type="InterPro" id="IPR051496">
    <property type="entry name" value="H-rev107_PLA/AT"/>
</dbReference>
<sequence length="166" mass="18046">MAPTLFDIDAKPGDLIEILGGVYHHWAVFIGGDEVVHLIPSTHRGGDLLEVLAFLESSDATVRRQRIWEVVGSNRFRVNNLLDDEYQPLDPGTIVGNAVKTVGQERPYNVATHNSEHFVTELRYGKPESRQVQTAAVIGGVAAAGVAVAVVGAALFSAFRKNKDKE</sequence>
<reference evidence="8" key="1">
    <citation type="submission" date="2012-01" db="EMBL/GenBank/DDBJ databases">
        <authorList>
            <person name="Walter R."/>
            <person name="Schartl M."/>
            <person name="Warren W."/>
        </authorList>
    </citation>
    <scope>NUCLEOTIDE SEQUENCE [LARGE SCALE GENOMIC DNA]</scope>
    <source>
        <strain evidence="8">JP 163 A</strain>
    </source>
</reference>
<name>M3ZR63_XIPMA</name>
<dbReference type="PANTHER" id="PTHR13943">
    <property type="entry name" value="HRAS-LIKE SUPPRESSOR - RELATED"/>
    <property type="match status" value="1"/>
</dbReference>
<dbReference type="eggNOG" id="ENOG502S0JN">
    <property type="taxonomic scope" value="Eukaryota"/>
</dbReference>
<keyword evidence="3" id="KW-0378">Hydrolase</keyword>
<keyword evidence="5" id="KW-1133">Transmembrane helix</keyword>
<protein>
    <submittedName>
        <fullName evidence="7">Retinoic acid receptor responder 3</fullName>
    </submittedName>
</protein>
<dbReference type="Pfam" id="PF04970">
    <property type="entry name" value="LRAT"/>
    <property type="match status" value="1"/>
</dbReference>
<keyword evidence="8" id="KW-1185">Reference proteome</keyword>
<dbReference type="GO" id="GO:0005737">
    <property type="term" value="C:cytoplasm"/>
    <property type="evidence" value="ECO:0007669"/>
    <property type="project" value="TreeGrafter"/>
</dbReference>
<keyword evidence="5" id="KW-0812">Transmembrane</keyword>
<reference evidence="8" key="2">
    <citation type="journal article" date="2013" name="Nat. Genet.">
        <title>The genome of the platyfish, Xiphophorus maculatus, provides insights into evolutionary adaptation and several complex traits.</title>
        <authorList>
            <person name="Schartl M."/>
            <person name="Walter R.B."/>
            <person name="Shen Y."/>
            <person name="Garcia T."/>
            <person name="Catchen J."/>
            <person name="Amores A."/>
            <person name="Braasch I."/>
            <person name="Chalopin D."/>
            <person name="Volff J.N."/>
            <person name="Lesch K.P."/>
            <person name="Bisazza A."/>
            <person name="Minx P."/>
            <person name="Hillier L."/>
            <person name="Wilson R.K."/>
            <person name="Fuerstenberg S."/>
            <person name="Boore J."/>
            <person name="Searle S."/>
            <person name="Postlethwait J.H."/>
            <person name="Warren W.C."/>
        </authorList>
    </citation>
    <scope>NUCLEOTIDE SEQUENCE [LARGE SCALE GENOMIC DNA]</scope>
    <source>
        <strain evidence="8">JP 163 A</strain>
    </source>
</reference>
<dbReference type="GO" id="GO:0004623">
    <property type="term" value="F:phospholipase A2 activity"/>
    <property type="evidence" value="ECO:0007669"/>
    <property type="project" value="TreeGrafter"/>
</dbReference>
<keyword evidence="4" id="KW-0443">Lipid metabolism</keyword>
<dbReference type="InterPro" id="IPR007053">
    <property type="entry name" value="LRAT_dom"/>
</dbReference>
<accession>M3ZR63</accession>
<dbReference type="Gene3D" id="3.90.1720.10">
    <property type="entry name" value="endopeptidase domain like (from Nostoc punctiforme)"/>
    <property type="match status" value="1"/>
</dbReference>
<comment type="similarity">
    <text evidence="1">Belongs to the H-rev107 family.</text>
</comment>
<dbReference type="AlphaFoldDB" id="M3ZR63"/>
<dbReference type="Proteomes" id="UP000002852">
    <property type="component" value="Unassembled WGS sequence"/>
</dbReference>
<dbReference type="KEGG" id="xma:102230685"/>
<evidence type="ECO:0000256" key="2">
    <source>
        <dbReference type="ARBA" id="ARBA00022679"/>
    </source>
</evidence>
<evidence type="ECO:0000256" key="3">
    <source>
        <dbReference type="ARBA" id="ARBA00022801"/>
    </source>
</evidence>
<reference evidence="7" key="4">
    <citation type="submission" date="2025-09" db="UniProtKB">
        <authorList>
            <consortium name="Ensembl"/>
        </authorList>
    </citation>
    <scope>IDENTIFICATION</scope>
    <source>
        <strain evidence="7">JP 163 A</strain>
    </source>
</reference>
<organism evidence="7 8">
    <name type="scientific">Xiphophorus maculatus</name>
    <name type="common">Southern platyfish</name>
    <name type="synonym">Platypoecilus maculatus</name>
    <dbReference type="NCBI Taxonomy" id="8083"/>
    <lineage>
        <taxon>Eukaryota</taxon>
        <taxon>Metazoa</taxon>
        <taxon>Chordata</taxon>
        <taxon>Craniata</taxon>
        <taxon>Vertebrata</taxon>
        <taxon>Euteleostomi</taxon>
        <taxon>Actinopterygii</taxon>
        <taxon>Neopterygii</taxon>
        <taxon>Teleostei</taxon>
        <taxon>Neoteleostei</taxon>
        <taxon>Acanthomorphata</taxon>
        <taxon>Ovalentaria</taxon>
        <taxon>Atherinomorphae</taxon>
        <taxon>Cyprinodontiformes</taxon>
        <taxon>Poeciliidae</taxon>
        <taxon>Poeciliinae</taxon>
        <taxon>Xiphophorus</taxon>
    </lineage>
</organism>
<dbReference type="GO" id="GO:0070292">
    <property type="term" value="P:N-acylphosphatidylethanolamine metabolic process"/>
    <property type="evidence" value="ECO:0007669"/>
    <property type="project" value="TreeGrafter"/>
</dbReference>
<keyword evidence="5" id="KW-0472">Membrane</keyword>
<evidence type="ECO:0000313" key="8">
    <source>
        <dbReference type="Proteomes" id="UP000002852"/>
    </source>
</evidence>
<dbReference type="PANTHER" id="PTHR13943:SF31">
    <property type="entry name" value="PHOSPHOLIPASE A AND ACYLTRANSFERASE 3"/>
    <property type="match status" value="1"/>
</dbReference>
<dbReference type="RefSeq" id="XP_005812815.1">
    <property type="nucleotide sequence ID" value="XM_005812758.3"/>
</dbReference>
<dbReference type="GO" id="GO:0016410">
    <property type="term" value="F:N-acyltransferase activity"/>
    <property type="evidence" value="ECO:0007669"/>
    <property type="project" value="TreeGrafter"/>
</dbReference>
<dbReference type="GeneTree" id="ENSGT00940000162660"/>
<evidence type="ECO:0000256" key="1">
    <source>
        <dbReference type="ARBA" id="ARBA00007824"/>
    </source>
</evidence>
<evidence type="ECO:0000259" key="6">
    <source>
        <dbReference type="PROSITE" id="PS51934"/>
    </source>
</evidence>
<dbReference type="GO" id="GO:0008970">
    <property type="term" value="F:phospholipase A1 activity"/>
    <property type="evidence" value="ECO:0007669"/>
    <property type="project" value="TreeGrafter"/>
</dbReference>
<dbReference type="Ensembl" id="ENSXMAT00000004711.2">
    <property type="protein sequence ID" value="ENSXMAP00000004706.1"/>
    <property type="gene ID" value="ENSXMAG00000004701.2"/>
</dbReference>
<feature type="transmembrane region" description="Helical" evidence="5">
    <location>
        <begin position="136"/>
        <end position="159"/>
    </location>
</feature>
<feature type="domain" description="LRAT" evidence="6">
    <location>
        <begin position="15"/>
        <end position="131"/>
    </location>
</feature>
<dbReference type="GeneID" id="102230685"/>
<reference evidence="7" key="3">
    <citation type="submission" date="2025-08" db="UniProtKB">
        <authorList>
            <consortium name="Ensembl"/>
        </authorList>
    </citation>
    <scope>IDENTIFICATION</scope>
    <source>
        <strain evidence="7">JP 163 A</strain>
    </source>
</reference>
<keyword evidence="2" id="KW-0808">Transferase</keyword>
<proteinExistence type="inferred from homology"/>
<evidence type="ECO:0000313" key="7">
    <source>
        <dbReference type="Ensembl" id="ENSXMAP00000004706.1"/>
    </source>
</evidence>
<dbReference type="OMA" id="ATQNCEH"/>
<evidence type="ECO:0000256" key="4">
    <source>
        <dbReference type="ARBA" id="ARBA00023098"/>
    </source>
</evidence>
<dbReference type="HOGENOM" id="CLU_109418_0_1_1"/>
<dbReference type="PROSITE" id="PS51934">
    <property type="entry name" value="LRAT"/>
    <property type="match status" value="1"/>
</dbReference>
<evidence type="ECO:0000256" key="5">
    <source>
        <dbReference type="SAM" id="Phobius"/>
    </source>
</evidence>
<dbReference type="OrthoDB" id="421951at2759"/>